<evidence type="ECO:0008006" key="3">
    <source>
        <dbReference type="Google" id="ProtNLM"/>
    </source>
</evidence>
<name>A0A812PDV5_9DINO</name>
<dbReference type="OrthoDB" id="414576at2759"/>
<comment type="caution">
    <text evidence="1">The sequence shown here is derived from an EMBL/GenBank/DDBJ whole genome shotgun (WGS) entry which is preliminary data.</text>
</comment>
<evidence type="ECO:0000313" key="1">
    <source>
        <dbReference type="EMBL" id="CAE7330153.1"/>
    </source>
</evidence>
<dbReference type="EMBL" id="CAJNJA010013820">
    <property type="protein sequence ID" value="CAE7330153.1"/>
    <property type="molecule type" value="Genomic_DNA"/>
</dbReference>
<gene>
    <name evidence="1" type="ORF">SNEC2469_LOCUS8365</name>
</gene>
<proteinExistence type="predicted"/>
<dbReference type="AlphaFoldDB" id="A0A812PDV5"/>
<sequence>MTDPDAVPDTFTIKLLPGDGRHGLQVDATNPVCTVIKDILPKGAIDNWNQNKPDHKVKKLDRIVEVNGIKGPAIDIAKALRIRHWSLNNVTPCQSHSVNSI</sequence>
<reference evidence="1" key="1">
    <citation type="submission" date="2021-02" db="EMBL/GenBank/DDBJ databases">
        <authorList>
            <person name="Dougan E. K."/>
            <person name="Rhodes N."/>
            <person name="Thang M."/>
            <person name="Chan C."/>
        </authorList>
    </citation>
    <scope>NUCLEOTIDE SEQUENCE</scope>
</reference>
<protein>
    <recommendedName>
        <fullName evidence="3">PDZ domain-containing protein</fullName>
    </recommendedName>
</protein>
<accession>A0A812PDV5</accession>
<evidence type="ECO:0000313" key="2">
    <source>
        <dbReference type="Proteomes" id="UP000601435"/>
    </source>
</evidence>
<organism evidence="1 2">
    <name type="scientific">Symbiodinium necroappetens</name>
    <dbReference type="NCBI Taxonomy" id="1628268"/>
    <lineage>
        <taxon>Eukaryota</taxon>
        <taxon>Sar</taxon>
        <taxon>Alveolata</taxon>
        <taxon>Dinophyceae</taxon>
        <taxon>Suessiales</taxon>
        <taxon>Symbiodiniaceae</taxon>
        <taxon>Symbiodinium</taxon>
    </lineage>
</organism>
<dbReference type="Proteomes" id="UP000601435">
    <property type="component" value="Unassembled WGS sequence"/>
</dbReference>
<keyword evidence="2" id="KW-1185">Reference proteome</keyword>